<reference evidence="3 4" key="1">
    <citation type="journal article" date="2021" name="Comput. Struct. Biotechnol. J.">
        <title>De novo genome assembly of the potent medicinal plant Rehmannia glutinosa using nanopore technology.</title>
        <authorList>
            <person name="Ma L."/>
            <person name="Dong C."/>
            <person name="Song C."/>
            <person name="Wang X."/>
            <person name="Zheng X."/>
            <person name="Niu Y."/>
            <person name="Chen S."/>
            <person name="Feng W."/>
        </authorList>
    </citation>
    <scope>NUCLEOTIDE SEQUENCE [LARGE SCALE GENOMIC DNA]</scope>
    <source>
        <strain evidence="3">DH-2019</strain>
    </source>
</reference>
<evidence type="ECO:0000313" key="3">
    <source>
        <dbReference type="EMBL" id="KAK6163487.1"/>
    </source>
</evidence>
<comment type="subcellular location">
    <subcellularLocation>
        <location evidence="1">Nucleus</location>
    </subcellularLocation>
</comment>
<keyword evidence="4" id="KW-1185">Reference proteome</keyword>
<dbReference type="EMBL" id="JABTTQ020000001">
    <property type="protein sequence ID" value="KAK6163487.1"/>
    <property type="molecule type" value="Genomic_DNA"/>
</dbReference>
<proteinExistence type="predicted"/>
<dbReference type="PANTHER" id="PTHR31500">
    <property type="entry name" value="AT-HOOK MOTIF NUCLEAR-LOCALIZED PROTEIN 9"/>
    <property type="match status" value="1"/>
</dbReference>
<sequence length="146" mass="15705">MQNIVERIWSFSQKIPESICILSASGTISSAELYIPASRGGRVFNRVSNGSHTYGKKGVAKFAFVVFNWQILDGRFYGGAVAGSLIARVPTTLIIATFKQNLRKQPTVRPQRLETPKPNKGTVTAPPQAESSKQAAAAEGKVVATA</sequence>
<accession>A0ABR0XWF0</accession>
<comment type="function">
    <text evidence="1">Transcription factor that specifically binds AT-rich DNA sequences related to the nuclear matrix attachment regions (MARs).</text>
</comment>
<evidence type="ECO:0000256" key="1">
    <source>
        <dbReference type="RuleBase" id="RU367031"/>
    </source>
</evidence>
<dbReference type="Proteomes" id="UP001318860">
    <property type="component" value="Unassembled WGS sequence"/>
</dbReference>
<keyword evidence="1" id="KW-0238">DNA-binding</keyword>
<keyword evidence="1" id="KW-0804">Transcription</keyword>
<comment type="caution">
    <text evidence="3">The sequence shown here is derived from an EMBL/GenBank/DDBJ whole genome shotgun (WGS) entry which is preliminary data.</text>
</comment>
<evidence type="ECO:0000256" key="2">
    <source>
        <dbReference type="SAM" id="MobiDB-lite"/>
    </source>
</evidence>
<gene>
    <name evidence="3" type="ORF">DH2020_000351</name>
</gene>
<keyword evidence="1" id="KW-0805">Transcription regulation</keyword>
<feature type="region of interest" description="Disordered" evidence="2">
    <location>
        <begin position="105"/>
        <end position="146"/>
    </location>
</feature>
<comment type="domain">
    <text evidence="1">The PPC domain mediates interactions between AHL proteins.</text>
</comment>
<protein>
    <recommendedName>
        <fullName evidence="1">AT-hook motif nuclear-localized protein</fullName>
    </recommendedName>
</protein>
<organism evidence="3 4">
    <name type="scientific">Rehmannia glutinosa</name>
    <name type="common">Chinese foxglove</name>
    <dbReference type="NCBI Taxonomy" id="99300"/>
    <lineage>
        <taxon>Eukaryota</taxon>
        <taxon>Viridiplantae</taxon>
        <taxon>Streptophyta</taxon>
        <taxon>Embryophyta</taxon>
        <taxon>Tracheophyta</taxon>
        <taxon>Spermatophyta</taxon>
        <taxon>Magnoliopsida</taxon>
        <taxon>eudicotyledons</taxon>
        <taxon>Gunneridae</taxon>
        <taxon>Pentapetalae</taxon>
        <taxon>asterids</taxon>
        <taxon>lamiids</taxon>
        <taxon>Lamiales</taxon>
        <taxon>Orobanchaceae</taxon>
        <taxon>Rehmannieae</taxon>
        <taxon>Rehmannia</taxon>
    </lineage>
</organism>
<feature type="compositionally biased region" description="Low complexity" evidence="2">
    <location>
        <begin position="125"/>
        <end position="146"/>
    </location>
</feature>
<dbReference type="SUPFAM" id="SSF117856">
    <property type="entry name" value="AF0104/ALDC/Ptd012-like"/>
    <property type="match status" value="1"/>
</dbReference>
<keyword evidence="1" id="KW-0539">Nucleus</keyword>
<dbReference type="PANTHER" id="PTHR31500:SF96">
    <property type="entry name" value="AT-HOOK MOTIF NUCLEAR-LOCALIZED PROTEIN 7"/>
    <property type="match status" value="1"/>
</dbReference>
<dbReference type="Gene3D" id="3.30.1330.80">
    <property type="entry name" value="Hypothetical protein, similar to alpha- acetolactate decarboxylase, domain 2"/>
    <property type="match status" value="1"/>
</dbReference>
<name>A0ABR0XWF0_REHGL</name>
<evidence type="ECO:0000313" key="4">
    <source>
        <dbReference type="Proteomes" id="UP001318860"/>
    </source>
</evidence>
<dbReference type="InterPro" id="IPR039605">
    <property type="entry name" value="AHL"/>
</dbReference>